<keyword evidence="5" id="KW-1185">Reference proteome</keyword>
<feature type="domain" description="Gfo/Idh/MocA-like oxidoreductase N-terminal" evidence="2">
    <location>
        <begin position="1"/>
        <end position="117"/>
    </location>
</feature>
<dbReference type="EMBL" id="FNFO01000011">
    <property type="protein sequence ID" value="SDM21610.1"/>
    <property type="molecule type" value="Genomic_DNA"/>
</dbReference>
<dbReference type="PANTHER" id="PTHR43818:SF11">
    <property type="entry name" value="BCDNA.GH03377"/>
    <property type="match status" value="1"/>
</dbReference>
<keyword evidence="1" id="KW-0560">Oxidoreductase</keyword>
<evidence type="ECO:0000259" key="2">
    <source>
        <dbReference type="Pfam" id="PF01408"/>
    </source>
</evidence>
<proteinExistence type="predicted"/>
<dbReference type="PANTHER" id="PTHR43818">
    <property type="entry name" value="BCDNA.GH03377"/>
    <property type="match status" value="1"/>
</dbReference>
<dbReference type="InterPro" id="IPR036291">
    <property type="entry name" value="NAD(P)-bd_dom_sf"/>
</dbReference>
<dbReference type="InterPro" id="IPR000683">
    <property type="entry name" value="Gfo/Idh/MocA-like_OxRdtase_N"/>
</dbReference>
<dbReference type="Gene3D" id="3.30.360.10">
    <property type="entry name" value="Dihydrodipicolinate Reductase, domain 2"/>
    <property type="match status" value="1"/>
</dbReference>
<protein>
    <submittedName>
        <fullName evidence="4">Predicted dehydrogenase</fullName>
    </submittedName>
</protein>
<dbReference type="GO" id="GO:0016491">
    <property type="term" value="F:oxidoreductase activity"/>
    <property type="evidence" value="ECO:0007669"/>
    <property type="project" value="UniProtKB-KW"/>
</dbReference>
<accession>A0A1G9REV8</accession>
<evidence type="ECO:0000313" key="4">
    <source>
        <dbReference type="EMBL" id="SDM21610.1"/>
    </source>
</evidence>
<dbReference type="SUPFAM" id="SSF51735">
    <property type="entry name" value="NAD(P)-binding Rossmann-fold domains"/>
    <property type="match status" value="1"/>
</dbReference>
<dbReference type="Proteomes" id="UP000198510">
    <property type="component" value="Unassembled WGS sequence"/>
</dbReference>
<dbReference type="InterPro" id="IPR055170">
    <property type="entry name" value="GFO_IDH_MocA-like_dom"/>
</dbReference>
<name>A0A1G9REV8_9BACT</name>
<reference evidence="4 5" key="1">
    <citation type="submission" date="2016-10" db="EMBL/GenBank/DDBJ databases">
        <authorList>
            <person name="de Groot N.N."/>
        </authorList>
    </citation>
    <scope>NUCLEOTIDE SEQUENCE [LARGE SCALE GENOMIC DNA]</scope>
    <source>
        <strain evidence="4 5">DSM 25186</strain>
    </source>
</reference>
<evidence type="ECO:0000256" key="1">
    <source>
        <dbReference type="ARBA" id="ARBA00023002"/>
    </source>
</evidence>
<evidence type="ECO:0000259" key="3">
    <source>
        <dbReference type="Pfam" id="PF22725"/>
    </source>
</evidence>
<dbReference type="Pfam" id="PF01408">
    <property type="entry name" value="GFO_IDH_MocA"/>
    <property type="match status" value="1"/>
</dbReference>
<dbReference type="GO" id="GO:0000166">
    <property type="term" value="F:nucleotide binding"/>
    <property type="evidence" value="ECO:0007669"/>
    <property type="project" value="InterPro"/>
</dbReference>
<sequence>MIGAGDVTEVKSGPALYKTPHSELVAVMRRNGAKAADYAKRHGVPRWYDDAEALLHDPDVNAIYVATPPNTHAEYAIRAMEAGKPVYVEKPMAMNYAECRRMVEVSEATGQPLFVAYYRRRLPTFLKVKELLEAGAIGDLRFVNLSLYQAPKPHDVDGSGAWRTNPAVAGGGYFFDLGSHQLDLLDYFLGEIREVHSVVANQGAYYTSEDVLSASFRFASGVVGSATWCFTTGQAAETDRTELVGSLGRITYETFKPSPVVLETSVGIEKLPFEYPPHVHQPLVETVVQALRGEGTCPSTGISAARTSRVMDELVQPYYARTARS</sequence>
<dbReference type="SUPFAM" id="SSF55347">
    <property type="entry name" value="Glyceraldehyde-3-phosphate dehydrogenase-like, C-terminal domain"/>
    <property type="match status" value="1"/>
</dbReference>
<dbReference type="Pfam" id="PF22725">
    <property type="entry name" value="GFO_IDH_MocA_C3"/>
    <property type="match status" value="1"/>
</dbReference>
<gene>
    <name evidence="4" type="ORF">SAMN05421823_111129</name>
</gene>
<feature type="domain" description="GFO/IDH/MocA-like oxidoreductase" evidence="3">
    <location>
        <begin position="125"/>
        <end position="250"/>
    </location>
</feature>
<dbReference type="AlphaFoldDB" id="A0A1G9REV8"/>
<dbReference type="Gene3D" id="3.40.50.720">
    <property type="entry name" value="NAD(P)-binding Rossmann-like Domain"/>
    <property type="match status" value="1"/>
</dbReference>
<organism evidence="4 5">
    <name type="scientific">Catalinimonas alkaloidigena</name>
    <dbReference type="NCBI Taxonomy" id="1075417"/>
    <lineage>
        <taxon>Bacteria</taxon>
        <taxon>Pseudomonadati</taxon>
        <taxon>Bacteroidota</taxon>
        <taxon>Cytophagia</taxon>
        <taxon>Cytophagales</taxon>
        <taxon>Catalimonadaceae</taxon>
        <taxon>Catalinimonas</taxon>
    </lineage>
</organism>
<dbReference type="InterPro" id="IPR050463">
    <property type="entry name" value="Gfo/Idh/MocA_oxidrdct_glycsds"/>
</dbReference>
<dbReference type="STRING" id="1075417.SAMN05421823_111129"/>
<evidence type="ECO:0000313" key="5">
    <source>
        <dbReference type="Proteomes" id="UP000198510"/>
    </source>
</evidence>